<dbReference type="Pfam" id="PF02518">
    <property type="entry name" value="HATPase_c"/>
    <property type="match status" value="1"/>
</dbReference>
<dbReference type="InterPro" id="IPR016120">
    <property type="entry name" value="Sig_transdc_His_kin_SpoOB"/>
</dbReference>
<evidence type="ECO:0000259" key="16">
    <source>
        <dbReference type="PROSITE" id="PS50109"/>
    </source>
</evidence>
<evidence type="ECO:0000256" key="11">
    <source>
        <dbReference type="ARBA" id="ARBA00022989"/>
    </source>
</evidence>
<evidence type="ECO:0000313" key="18">
    <source>
        <dbReference type="EMBL" id="QIQ02269.1"/>
    </source>
</evidence>
<keyword evidence="7 15" id="KW-0812">Transmembrane</keyword>
<evidence type="ECO:0000256" key="7">
    <source>
        <dbReference type="ARBA" id="ARBA00022692"/>
    </source>
</evidence>
<reference evidence="18 19" key="1">
    <citation type="submission" date="2020-03" db="EMBL/GenBank/DDBJ databases">
        <title>A novel species.</title>
        <authorList>
            <person name="Gao J."/>
        </authorList>
    </citation>
    <scope>NUCLEOTIDE SEQUENCE [LARGE SCALE GENOMIC DNA]</scope>
    <source>
        <strain evidence="18 19">QMT-12</strain>
    </source>
</reference>
<keyword evidence="13 15" id="KW-0472">Membrane</keyword>
<dbReference type="InterPro" id="IPR004358">
    <property type="entry name" value="Sig_transdc_His_kin-like_C"/>
</dbReference>
<organism evidence="18 19">
    <name type="scientific">Streptomyces liangshanensis</name>
    <dbReference type="NCBI Taxonomy" id="2717324"/>
    <lineage>
        <taxon>Bacteria</taxon>
        <taxon>Bacillati</taxon>
        <taxon>Actinomycetota</taxon>
        <taxon>Actinomycetes</taxon>
        <taxon>Kitasatosporales</taxon>
        <taxon>Streptomycetaceae</taxon>
        <taxon>Streptomyces</taxon>
    </lineage>
</organism>
<evidence type="ECO:0000256" key="4">
    <source>
        <dbReference type="ARBA" id="ARBA00022475"/>
    </source>
</evidence>
<dbReference type="Gene3D" id="1.10.287.130">
    <property type="match status" value="1"/>
</dbReference>
<dbReference type="InterPro" id="IPR013767">
    <property type="entry name" value="PAS_fold"/>
</dbReference>
<dbReference type="EC" id="2.7.13.3" evidence="3"/>
<dbReference type="EMBL" id="CP050177">
    <property type="protein sequence ID" value="QIQ02269.1"/>
    <property type="molecule type" value="Genomic_DNA"/>
</dbReference>
<evidence type="ECO:0000259" key="17">
    <source>
        <dbReference type="PROSITE" id="PS50112"/>
    </source>
</evidence>
<dbReference type="InterPro" id="IPR029151">
    <property type="entry name" value="Sensor-like_sf"/>
</dbReference>
<keyword evidence="10" id="KW-0067">ATP-binding</keyword>
<dbReference type="InterPro" id="IPR000014">
    <property type="entry name" value="PAS"/>
</dbReference>
<dbReference type="InterPro" id="IPR003594">
    <property type="entry name" value="HATPase_dom"/>
</dbReference>
<dbReference type="InterPro" id="IPR035965">
    <property type="entry name" value="PAS-like_dom_sf"/>
</dbReference>
<evidence type="ECO:0000256" key="15">
    <source>
        <dbReference type="SAM" id="Phobius"/>
    </source>
</evidence>
<dbReference type="GO" id="GO:0006355">
    <property type="term" value="P:regulation of DNA-templated transcription"/>
    <property type="evidence" value="ECO:0007669"/>
    <property type="project" value="InterPro"/>
</dbReference>
<dbReference type="InterPro" id="IPR036890">
    <property type="entry name" value="HATPase_C_sf"/>
</dbReference>
<dbReference type="Pfam" id="PF00989">
    <property type="entry name" value="PAS"/>
    <property type="match status" value="1"/>
</dbReference>
<evidence type="ECO:0000256" key="5">
    <source>
        <dbReference type="ARBA" id="ARBA00022553"/>
    </source>
</evidence>
<protein>
    <recommendedName>
        <fullName evidence="3">histidine kinase</fullName>
        <ecNumber evidence="3">2.7.13.3</ecNumber>
    </recommendedName>
</protein>
<dbReference type="CDD" id="cd00130">
    <property type="entry name" value="PAS"/>
    <property type="match status" value="1"/>
</dbReference>
<keyword evidence="9 18" id="KW-0418">Kinase</keyword>
<dbReference type="SMART" id="SM00091">
    <property type="entry name" value="PAS"/>
    <property type="match status" value="1"/>
</dbReference>
<dbReference type="SUPFAM" id="SSF55785">
    <property type="entry name" value="PYP-like sensor domain (PAS domain)"/>
    <property type="match status" value="1"/>
</dbReference>
<evidence type="ECO:0000256" key="14">
    <source>
        <dbReference type="SAM" id="MobiDB-lite"/>
    </source>
</evidence>
<evidence type="ECO:0000313" key="19">
    <source>
        <dbReference type="Proteomes" id="UP000501179"/>
    </source>
</evidence>
<evidence type="ECO:0000256" key="6">
    <source>
        <dbReference type="ARBA" id="ARBA00022679"/>
    </source>
</evidence>
<dbReference type="PANTHER" id="PTHR43547">
    <property type="entry name" value="TWO-COMPONENT HISTIDINE KINASE"/>
    <property type="match status" value="1"/>
</dbReference>
<feature type="domain" description="PAS" evidence="17">
    <location>
        <begin position="228"/>
        <end position="268"/>
    </location>
</feature>
<dbReference type="Proteomes" id="UP000501179">
    <property type="component" value="Chromosome"/>
</dbReference>
<feature type="region of interest" description="Disordered" evidence="14">
    <location>
        <begin position="539"/>
        <end position="570"/>
    </location>
</feature>
<dbReference type="KEGG" id="slia:HA039_08090"/>
<dbReference type="InterPro" id="IPR039506">
    <property type="entry name" value="SPOB_a"/>
</dbReference>
<feature type="compositionally biased region" description="Basic and acidic residues" evidence="14">
    <location>
        <begin position="542"/>
        <end position="562"/>
    </location>
</feature>
<evidence type="ECO:0000256" key="12">
    <source>
        <dbReference type="ARBA" id="ARBA00023012"/>
    </source>
</evidence>
<dbReference type="PRINTS" id="PR00344">
    <property type="entry name" value="BCTRLSENSOR"/>
</dbReference>
<evidence type="ECO:0000256" key="8">
    <source>
        <dbReference type="ARBA" id="ARBA00022741"/>
    </source>
</evidence>
<evidence type="ECO:0000256" key="10">
    <source>
        <dbReference type="ARBA" id="ARBA00022840"/>
    </source>
</evidence>
<dbReference type="SUPFAM" id="SSF103190">
    <property type="entry name" value="Sensory domain-like"/>
    <property type="match status" value="1"/>
</dbReference>
<keyword evidence="11 15" id="KW-1133">Transmembrane helix</keyword>
<evidence type="ECO:0000256" key="9">
    <source>
        <dbReference type="ARBA" id="ARBA00022777"/>
    </source>
</evidence>
<dbReference type="Gene3D" id="3.30.450.20">
    <property type="entry name" value="PAS domain"/>
    <property type="match status" value="2"/>
</dbReference>
<dbReference type="Pfam" id="PF17203">
    <property type="entry name" value="sCache_3_2"/>
    <property type="match status" value="1"/>
</dbReference>
<keyword evidence="19" id="KW-1185">Reference proteome</keyword>
<dbReference type="PANTHER" id="PTHR43547:SF10">
    <property type="entry name" value="SENSOR HISTIDINE KINASE DCUS"/>
    <property type="match status" value="1"/>
</dbReference>
<gene>
    <name evidence="18" type="ORF">HA039_08090</name>
</gene>
<dbReference type="InterPro" id="IPR005467">
    <property type="entry name" value="His_kinase_dom"/>
</dbReference>
<dbReference type="SUPFAM" id="SSF55874">
    <property type="entry name" value="ATPase domain of HSP90 chaperone/DNA topoisomerase II/histidine kinase"/>
    <property type="match status" value="1"/>
</dbReference>
<dbReference type="AlphaFoldDB" id="A0A6G9GW38"/>
<accession>A0A6G9GW38</accession>
<dbReference type="Pfam" id="PF14689">
    <property type="entry name" value="SPOB_a"/>
    <property type="match status" value="1"/>
</dbReference>
<feature type="transmembrane region" description="Helical" evidence="15">
    <location>
        <begin position="184"/>
        <end position="209"/>
    </location>
</feature>
<evidence type="ECO:0000256" key="3">
    <source>
        <dbReference type="ARBA" id="ARBA00012438"/>
    </source>
</evidence>
<evidence type="ECO:0000256" key="13">
    <source>
        <dbReference type="ARBA" id="ARBA00023136"/>
    </source>
</evidence>
<dbReference type="Gene3D" id="3.30.565.10">
    <property type="entry name" value="Histidine kinase-like ATPase, C-terminal domain"/>
    <property type="match status" value="1"/>
</dbReference>
<dbReference type="GO" id="GO:0005886">
    <property type="term" value="C:plasma membrane"/>
    <property type="evidence" value="ECO:0007669"/>
    <property type="project" value="UniProtKB-SubCell"/>
</dbReference>
<keyword evidence="4" id="KW-1003">Cell membrane</keyword>
<keyword evidence="8" id="KW-0547">Nucleotide-binding</keyword>
<feature type="transmembrane region" description="Helical" evidence="15">
    <location>
        <begin position="25"/>
        <end position="49"/>
    </location>
</feature>
<comment type="catalytic activity">
    <reaction evidence="1">
        <text>ATP + protein L-histidine = ADP + protein N-phospho-L-histidine.</text>
        <dbReference type="EC" id="2.7.13.3"/>
    </reaction>
</comment>
<dbReference type="InterPro" id="IPR033463">
    <property type="entry name" value="sCache_3"/>
</dbReference>
<dbReference type="CDD" id="cd16915">
    <property type="entry name" value="HATPase_DpiB-CitA-like"/>
    <property type="match status" value="1"/>
</dbReference>
<keyword evidence="6" id="KW-0808">Transferase</keyword>
<dbReference type="PROSITE" id="PS50112">
    <property type="entry name" value="PAS"/>
    <property type="match status" value="1"/>
</dbReference>
<comment type="subcellular location">
    <subcellularLocation>
        <location evidence="2">Cell membrane</location>
        <topology evidence="2">Multi-pass membrane protein</topology>
    </subcellularLocation>
</comment>
<dbReference type="GO" id="GO:0005524">
    <property type="term" value="F:ATP binding"/>
    <property type="evidence" value="ECO:0007669"/>
    <property type="project" value="UniProtKB-KW"/>
</dbReference>
<proteinExistence type="predicted"/>
<keyword evidence="5" id="KW-0597">Phosphoprotein</keyword>
<feature type="domain" description="Histidine kinase" evidence="16">
    <location>
        <begin position="408"/>
        <end position="540"/>
    </location>
</feature>
<evidence type="ECO:0000256" key="1">
    <source>
        <dbReference type="ARBA" id="ARBA00000085"/>
    </source>
</evidence>
<evidence type="ECO:0000256" key="2">
    <source>
        <dbReference type="ARBA" id="ARBA00004651"/>
    </source>
</evidence>
<sequence length="570" mass="59715">MSAGPITLGMAPSERRRRFGRPRRVFSQVLLMQLAVAAGVTVLATGLFLAPLSAQLDDQAMRRALAIAETTASARVADALLGSRPSSAGPVQAEAERIRKATGAEYVVIMDRRGVRWSHTDTRQIGRVVSTDPGRALAGAHVMEIDSGTLGRSARGKVPLRDDAGRIVGAVSVGIAYDSVRDRLLAAIPGLLAYAGGALAAGALAAYLISRRLQRQTHDLAFSDIAALLAEREAMLHGLREGVVALDPAGRIRLMNDEAQRLLGLGPEATGRPLEDALGAGRTADVLSGRVRGEDLLTVRGSRVLVANRMPTDDGGAVATLRDRTELERLGRELDATRGLIDALRAQDHEHANRMHTLLGLLELGMHDEAAAFVTEVAGVHRVTAEQVTERVHDPLAAALLVGKAAVAAERGVSLRLSPETFLPDRSVDPQGLVTVLGNLVDNALDAAAGSAEARVEVGLRAEGRTVVLCVSDSGPGVPDHQRDLIFSEGWSTKAPPSHGRRGLGLALVRRLAERQGGSVRVGGSADGGAEFTVVLPEALGPEDRGADRGATDHAEADRGAADRGAAGDA</sequence>
<dbReference type="SMART" id="SM00387">
    <property type="entry name" value="HATPase_c"/>
    <property type="match status" value="1"/>
</dbReference>
<dbReference type="RefSeq" id="WP_167025944.1">
    <property type="nucleotide sequence ID" value="NZ_CP050177.1"/>
</dbReference>
<dbReference type="PROSITE" id="PS50109">
    <property type="entry name" value="HIS_KIN"/>
    <property type="match status" value="1"/>
</dbReference>
<name>A0A6G9GW38_9ACTN</name>
<dbReference type="SUPFAM" id="SSF55890">
    <property type="entry name" value="Sporulation response regulatory protein Spo0B"/>
    <property type="match status" value="1"/>
</dbReference>
<dbReference type="GO" id="GO:0000155">
    <property type="term" value="F:phosphorelay sensor kinase activity"/>
    <property type="evidence" value="ECO:0007669"/>
    <property type="project" value="InterPro"/>
</dbReference>
<keyword evidence="12" id="KW-0902">Two-component regulatory system</keyword>